<dbReference type="EMBL" id="JAKKPZ010000001">
    <property type="protein sequence ID" value="KAI1728658.1"/>
    <property type="molecule type" value="Genomic_DNA"/>
</dbReference>
<feature type="compositionally biased region" description="Polar residues" evidence="2">
    <location>
        <begin position="1"/>
        <end position="15"/>
    </location>
</feature>
<reference evidence="3" key="1">
    <citation type="submission" date="2022-01" db="EMBL/GenBank/DDBJ databases">
        <title>Genome Sequence Resource for Two Populations of Ditylenchus destructor, the Migratory Endoparasitic Phytonematode.</title>
        <authorList>
            <person name="Zhang H."/>
            <person name="Lin R."/>
            <person name="Xie B."/>
        </authorList>
    </citation>
    <scope>NUCLEOTIDE SEQUENCE</scope>
    <source>
        <strain evidence="3">BazhouSP</strain>
    </source>
</reference>
<feature type="region of interest" description="Disordered" evidence="2">
    <location>
        <begin position="464"/>
        <end position="483"/>
    </location>
</feature>
<accession>A0AAD4RAS4</accession>
<sequence>MENENSSVTNEQTINIDDDIVPQSQSSTKPTVHTELVGCRNCKAFCQNAEQAWSMCADYGEKLGIIRELQTENQQLHSINNERQTYLANQQQKFQHMKNELDRKDSTVAEMHDKHKGLQEQYTRVLSVATEAQGAANSWRQKYEESQKLIMQLETKVKETHSLNISSMSVAAAFSNKYEKELSRNKEIEEQCTTLQRLNEQLLSRIAVLEGNRIITENKVAETSIDKEKVPSDPKMLEDASVRSPPPSPPRPSISEMNEVNNHHLVQKEIKHETLKAQEQAPETDETCSLVRVSKETKLIENERQRPLIIAAERKTKEPTRRKQPMVAAEKQTKEPTRRKQPIVAAEKQTKEPTRRKQPIVAAEKQTKEPTRRKQPAVAAERKKRTSPKKNVSIPDLQSCYVISIDEIMNCSFFAEMRQSPLLAPLSEKLASHFVEPSNVIRMDQTLQQPPKRLNEDIEAIPSTSKVNDESQTGKRQLRQTRKRVATCLAKKSSKLMEMKDLAEHNQGPLRKITAPTRPSAPKRKSTNITSSPSIEKVPLSADFEAASIPPAPSAKMSDDIETSIKKSPPPAEIQASPSKAIEIEPKNRKKSKYAADIGLEESDDSSESEAHLVIADESDLDEGSSPKKDTISDVSVK</sequence>
<comment type="caution">
    <text evidence="3">The sequence shown here is derived from an EMBL/GenBank/DDBJ whole genome shotgun (WGS) entry which is preliminary data.</text>
</comment>
<feature type="compositionally biased region" description="Basic and acidic residues" evidence="2">
    <location>
        <begin position="225"/>
        <end position="241"/>
    </location>
</feature>
<gene>
    <name evidence="3" type="ORF">DdX_00856</name>
</gene>
<dbReference type="AlphaFoldDB" id="A0AAD4RAS4"/>
<evidence type="ECO:0000256" key="1">
    <source>
        <dbReference type="SAM" id="Coils"/>
    </source>
</evidence>
<proteinExistence type="predicted"/>
<feature type="region of interest" description="Disordered" evidence="2">
    <location>
        <begin position="225"/>
        <end position="255"/>
    </location>
</feature>
<feature type="compositionally biased region" description="Basic and acidic residues" evidence="2">
    <location>
        <begin position="625"/>
        <end position="638"/>
    </location>
</feature>
<protein>
    <submittedName>
        <fullName evidence="3">Uncharacterized protein</fullName>
    </submittedName>
</protein>
<dbReference type="Proteomes" id="UP001201812">
    <property type="component" value="Unassembled WGS sequence"/>
</dbReference>
<evidence type="ECO:0000313" key="4">
    <source>
        <dbReference type="Proteomes" id="UP001201812"/>
    </source>
</evidence>
<feature type="region of interest" description="Disordered" evidence="2">
    <location>
        <begin position="502"/>
        <end position="638"/>
    </location>
</feature>
<keyword evidence="1" id="KW-0175">Coiled coil</keyword>
<keyword evidence="4" id="KW-1185">Reference proteome</keyword>
<feature type="coiled-coil region" evidence="1">
    <location>
        <begin position="136"/>
        <end position="205"/>
    </location>
</feature>
<evidence type="ECO:0000313" key="3">
    <source>
        <dbReference type="EMBL" id="KAI1728658.1"/>
    </source>
</evidence>
<name>A0AAD4RAS4_9BILA</name>
<feature type="region of interest" description="Disordered" evidence="2">
    <location>
        <begin position="314"/>
        <end position="391"/>
    </location>
</feature>
<feature type="compositionally biased region" description="Acidic residues" evidence="2">
    <location>
        <begin position="599"/>
        <end position="608"/>
    </location>
</feature>
<organism evidence="3 4">
    <name type="scientific">Ditylenchus destructor</name>
    <dbReference type="NCBI Taxonomy" id="166010"/>
    <lineage>
        <taxon>Eukaryota</taxon>
        <taxon>Metazoa</taxon>
        <taxon>Ecdysozoa</taxon>
        <taxon>Nematoda</taxon>
        <taxon>Chromadorea</taxon>
        <taxon>Rhabditida</taxon>
        <taxon>Tylenchina</taxon>
        <taxon>Tylenchomorpha</taxon>
        <taxon>Sphaerularioidea</taxon>
        <taxon>Anguinidae</taxon>
        <taxon>Anguininae</taxon>
        <taxon>Ditylenchus</taxon>
    </lineage>
</organism>
<feature type="region of interest" description="Disordered" evidence="2">
    <location>
        <begin position="1"/>
        <end position="26"/>
    </location>
</feature>
<evidence type="ECO:0000256" key="2">
    <source>
        <dbReference type="SAM" id="MobiDB-lite"/>
    </source>
</evidence>